<sequence length="210" mass="23286">MTTLADPAQADRTLSARLKQETHAIHDALDNRISALSPFLDRAHYARFLRVQLRFQTATAPLYERDDLQQRFPGLLERSRVDLIEADCRDLGIAEADIEADRTAGRAVAIEDGDAVIGWLYTNEGSNLGAAFLFKRARKELDLSADFGARHLAGHPDGRGLHWKRFKAQLDELGLNDAQQDQAVRGARAAFAFVRESVEAVMAGGLACEW</sequence>
<name>A0A9Q3UMM8_9GAMM</name>
<evidence type="ECO:0000313" key="1">
    <source>
        <dbReference type="EMBL" id="MCC4307798.1"/>
    </source>
</evidence>
<evidence type="ECO:0000313" key="2">
    <source>
        <dbReference type="Proteomes" id="UP001108027"/>
    </source>
</evidence>
<organism evidence="1 2">
    <name type="scientific">Alloalcanivorax marinus</name>
    <dbReference type="NCBI Taxonomy" id="1177169"/>
    <lineage>
        <taxon>Bacteria</taxon>
        <taxon>Pseudomonadati</taxon>
        <taxon>Pseudomonadota</taxon>
        <taxon>Gammaproteobacteria</taxon>
        <taxon>Oceanospirillales</taxon>
        <taxon>Alcanivoracaceae</taxon>
        <taxon>Alloalcanivorax</taxon>
    </lineage>
</organism>
<protein>
    <submittedName>
        <fullName evidence="1">Biliverdin-producing heme oxygenase</fullName>
    </submittedName>
</protein>
<dbReference type="Pfam" id="PF01126">
    <property type="entry name" value="Heme_oxygenase"/>
    <property type="match status" value="1"/>
</dbReference>
<dbReference type="InterPro" id="IPR016084">
    <property type="entry name" value="Haem_Oase-like_multi-hlx"/>
</dbReference>
<dbReference type="SUPFAM" id="SSF48613">
    <property type="entry name" value="Heme oxygenase-like"/>
    <property type="match status" value="1"/>
</dbReference>
<proteinExistence type="predicted"/>
<dbReference type="InterPro" id="IPR016053">
    <property type="entry name" value="Haem_Oase-like"/>
</dbReference>
<dbReference type="Gene3D" id="1.20.910.10">
    <property type="entry name" value="Heme oxygenase-like"/>
    <property type="match status" value="1"/>
</dbReference>
<dbReference type="AlphaFoldDB" id="A0A9Q3UMM8"/>
<comment type="caution">
    <text evidence="1">The sequence shown here is derived from an EMBL/GenBank/DDBJ whole genome shotgun (WGS) entry which is preliminary data.</text>
</comment>
<reference evidence="1" key="1">
    <citation type="submission" date="2021-10" db="EMBL/GenBank/DDBJ databases">
        <title>The diversity and Nitrogen Metabolism of Culturable Nitrate-Utilizing Bacteria Within the Oxygen Minimum Zone of the Changjiang (Yangtze River)Estuary.</title>
        <authorList>
            <person name="Zhang D."/>
            <person name="Zheng J."/>
            <person name="Liu S."/>
            <person name="He W."/>
        </authorList>
    </citation>
    <scope>NUCLEOTIDE SEQUENCE</scope>
    <source>
        <strain evidence="1">FXH-223</strain>
    </source>
</reference>
<dbReference type="Proteomes" id="UP001108027">
    <property type="component" value="Unassembled WGS sequence"/>
</dbReference>
<dbReference type="GO" id="GO:0004392">
    <property type="term" value="F:heme oxygenase (decyclizing) activity"/>
    <property type="evidence" value="ECO:0007669"/>
    <property type="project" value="InterPro"/>
</dbReference>
<dbReference type="RefSeq" id="WP_228233198.1">
    <property type="nucleotide sequence ID" value="NZ_JAJGNA010000003.1"/>
</dbReference>
<dbReference type="CDD" id="cd19166">
    <property type="entry name" value="HemeO-bac"/>
    <property type="match status" value="1"/>
</dbReference>
<dbReference type="EMBL" id="JAJGNA010000003">
    <property type="protein sequence ID" value="MCC4307798.1"/>
    <property type="molecule type" value="Genomic_DNA"/>
</dbReference>
<keyword evidence="2" id="KW-1185">Reference proteome</keyword>
<gene>
    <name evidence="1" type="ORF">LL252_04355</name>
</gene>
<dbReference type="GO" id="GO:0006788">
    <property type="term" value="P:heme oxidation"/>
    <property type="evidence" value="ECO:0007669"/>
    <property type="project" value="InterPro"/>
</dbReference>
<accession>A0A9Q3UMM8</accession>